<name>A0A0C4E7N9_MAGP6</name>
<reference evidence="2" key="5">
    <citation type="submission" date="2015-06" db="UniProtKB">
        <authorList>
            <consortium name="EnsemblFungi"/>
        </authorList>
    </citation>
    <scope>IDENTIFICATION</scope>
    <source>
        <strain evidence="2">ATCC 64411</strain>
    </source>
</reference>
<protein>
    <submittedName>
        <fullName evidence="1 2">Uncharacterized protein</fullName>
    </submittedName>
</protein>
<evidence type="ECO:0000313" key="1">
    <source>
        <dbReference type="EMBL" id="KLU89584.1"/>
    </source>
</evidence>
<accession>A0A0C4E7N9</accession>
<dbReference type="VEuPathDB" id="FungiDB:MAPG_08555"/>
<dbReference type="STRING" id="644358.A0A0C4E7N9"/>
<proteinExistence type="predicted"/>
<reference evidence="2" key="4">
    <citation type="journal article" date="2015" name="G3 (Bethesda)">
        <title>Genome sequences of three phytopathogenic species of the Magnaporthaceae family of fungi.</title>
        <authorList>
            <person name="Okagaki L.H."/>
            <person name="Nunes C.C."/>
            <person name="Sailsbery J."/>
            <person name="Clay B."/>
            <person name="Brown D."/>
            <person name="John T."/>
            <person name="Oh Y."/>
            <person name="Young N."/>
            <person name="Fitzgerald M."/>
            <person name="Haas B.J."/>
            <person name="Zeng Q."/>
            <person name="Young S."/>
            <person name="Adiconis X."/>
            <person name="Fan L."/>
            <person name="Levin J.Z."/>
            <person name="Mitchell T.K."/>
            <person name="Okubara P.A."/>
            <person name="Farman M.L."/>
            <person name="Kohn L.M."/>
            <person name="Birren B."/>
            <person name="Ma L.-J."/>
            <person name="Dean R.A."/>
        </authorList>
    </citation>
    <scope>NUCLEOTIDE SEQUENCE</scope>
    <source>
        <strain evidence="2">ATCC 64411 / 73-15</strain>
    </source>
</reference>
<keyword evidence="3" id="KW-1185">Reference proteome</keyword>
<dbReference type="EMBL" id="GL876973">
    <property type="protein sequence ID" value="KLU89584.1"/>
    <property type="molecule type" value="Genomic_DNA"/>
</dbReference>
<dbReference type="OrthoDB" id="16816at2759"/>
<reference evidence="1" key="3">
    <citation type="submission" date="2011-03" db="EMBL/GenBank/DDBJ databases">
        <title>Annotation of Magnaporthe poae ATCC 64411.</title>
        <authorList>
            <person name="Ma L.-J."/>
            <person name="Dead R."/>
            <person name="Young S.K."/>
            <person name="Zeng Q."/>
            <person name="Gargeya S."/>
            <person name="Fitzgerald M."/>
            <person name="Haas B."/>
            <person name="Abouelleil A."/>
            <person name="Alvarado L."/>
            <person name="Arachchi H.M."/>
            <person name="Berlin A."/>
            <person name="Brown A."/>
            <person name="Chapman S.B."/>
            <person name="Chen Z."/>
            <person name="Dunbar C."/>
            <person name="Freedman E."/>
            <person name="Gearin G."/>
            <person name="Gellesch M."/>
            <person name="Goldberg J."/>
            <person name="Griggs A."/>
            <person name="Gujja S."/>
            <person name="Heiman D."/>
            <person name="Howarth C."/>
            <person name="Larson L."/>
            <person name="Lui A."/>
            <person name="MacDonald P.J.P."/>
            <person name="Mehta T."/>
            <person name="Montmayeur A."/>
            <person name="Murphy C."/>
            <person name="Neiman D."/>
            <person name="Pearson M."/>
            <person name="Priest M."/>
            <person name="Roberts A."/>
            <person name="Saif S."/>
            <person name="Shea T."/>
            <person name="Shenoy N."/>
            <person name="Sisk P."/>
            <person name="Stolte C."/>
            <person name="Sykes S."/>
            <person name="Yandava C."/>
            <person name="Wortman J."/>
            <person name="Nusbaum C."/>
            <person name="Birren B."/>
        </authorList>
    </citation>
    <scope>NUCLEOTIDE SEQUENCE</scope>
    <source>
        <strain evidence="1">ATCC 64411</strain>
    </source>
</reference>
<reference evidence="1" key="1">
    <citation type="submission" date="2010-05" db="EMBL/GenBank/DDBJ databases">
        <title>The Genome Sequence of Magnaporthe poae strain ATCC 64411.</title>
        <authorList>
            <consortium name="The Broad Institute Genome Sequencing Platform"/>
            <consortium name="Broad Institute Genome Sequencing Center for Infectious Disease"/>
            <person name="Ma L.-J."/>
            <person name="Dead R."/>
            <person name="Young S."/>
            <person name="Zeng Q."/>
            <person name="Koehrsen M."/>
            <person name="Alvarado L."/>
            <person name="Berlin A."/>
            <person name="Chapman S.B."/>
            <person name="Chen Z."/>
            <person name="Freedman E."/>
            <person name="Gellesch M."/>
            <person name="Goldberg J."/>
            <person name="Griggs A."/>
            <person name="Gujja S."/>
            <person name="Heilman E.R."/>
            <person name="Heiman D."/>
            <person name="Hepburn T."/>
            <person name="Howarth C."/>
            <person name="Jen D."/>
            <person name="Larson L."/>
            <person name="Mehta T."/>
            <person name="Neiman D."/>
            <person name="Pearson M."/>
            <person name="Roberts A."/>
            <person name="Saif S."/>
            <person name="Shea T."/>
            <person name="Shenoy N."/>
            <person name="Sisk P."/>
            <person name="Stolte C."/>
            <person name="Sykes S."/>
            <person name="Walk T."/>
            <person name="White J."/>
            <person name="Yandava C."/>
            <person name="Haas B."/>
            <person name="Nusbaum C."/>
            <person name="Birren B."/>
        </authorList>
    </citation>
    <scope>NUCLEOTIDE SEQUENCE</scope>
    <source>
        <strain evidence="1">ATCC 64411</strain>
    </source>
</reference>
<dbReference type="Proteomes" id="UP000011715">
    <property type="component" value="Unassembled WGS sequence"/>
</dbReference>
<reference evidence="3" key="2">
    <citation type="submission" date="2010-05" db="EMBL/GenBank/DDBJ databases">
        <title>The genome sequence of Magnaporthe poae strain ATCC 64411.</title>
        <authorList>
            <person name="Ma L.-J."/>
            <person name="Dead R."/>
            <person name="Young S."/>
            <person name="Zeng Q."/>
            <person name="Koehrsen M."/>
            <person name="Alvarado L."/>
            <person name="Berlin A."/>
            <person name="Chapman S.B."/>
            <person name="Chen Z."/>
            <person name="Freedman E."/>
            <person name="Gellesch M."/>
            <person name="Goldberg J."/>
            <person name="Griggs A."/>
            <person name="Gujja S."/>
            <person name="Heilman E.R."/>
            <person name="Heiman D."/>
            <person name="Hepburn T."/>
            <person name="Howarth C."/>
            <person name="Jen D."/>
            <person name="Larson L."/>
            <person name="Mehta T."/>
            <person name="Neiman D."/>
            <person name="Pearson M."/>
            <person name="Roberts A."/>
            <person name="Saif S."/>
            <person name="Shea T."/>
            <person name="Shenoy N."/>
            <person name="Sisk P."/>
            <person name="Stolte C."/>
            <person name="Sykes S."/>
            <person name="Walk T."/>
            <person name="White J."/>
            <person name="Yandava C."/>
            <person name="Haas B."/>
            <person name="Nusbaum C."/>
            <person name="Birren B."/>
        </authorList>
    </citation>
    <scope>NUCLEOTIDE SEQUENCE [LARGE SCALE GENOMIC DNA]</scope>
    <source>
        <strain evidence="3">ATCC 64411 / 73-15</strain>
    </source>
</reference>
<organism evidence="2 3">
    <name type="scientific">Magnaporthiopsis poae (strain ATCC 64411 / 73-15)</name>
    <name type="common">Kentucky bluegrass fungus</name>
    <name type="synonym">Magnaporthe poae</name>
    <dbReference type="NCBI Taxonomy" id="644358"/>
    <lineage>
        <taxon>Eukaryota</taxon>
        <taxon>Fungi</taxon>
        <taxon>Dikarya</taxon>
        <taxon>Ascomycota</taxon>
        <taxon>Pezizomycotina</taxon>
        <taxon>Sordariomycetes</taxon>
        <taxon>Sordariomycetidae</taxon>
        <taxon>Magnaporthales</taxon>
        <taxon>Magnaporthaceae</taxon>
        <taxon>Magnaporthiopsis</taxon>
    </lineage>
</organism>
<evidence type="ECO:0000313" key="2">
    <source>
        <dbReference type="EnsemblFungi" id="MAPG_08555T0"/>
    </source>
</evidence>
<dbReference type="eggNOG" id="KOG2940">
    <property type="taxonomic scope" value="Eukaryota"/>
</dbReference>
<dbReference type="EMBL" id="ADBL01002066">
    <property type="status" value="NOT_ANNOTATED_CDS"/>
    <property type="molecule type" value="Genomic_DNA"/>
</dbReference>
<dbReference type="AlphaFoldDB" id="A0A0C4E7N9"/>
<dbReference type="EnsemblFungi" id="MAPG_08555T0">
    <property type="protein sequence ID" value="MAPG_08555T0"/>
    <property type="gene ID" value="MAPG_08555"/>
</dbReference>
<gene>
    <name evidence="1" type="ORF">MAPG_08555</name>
</gene>
<sequence>MRPYLPRLAATPGSVAQRWARRSYAFQAAGAPVFEVFNRRTKWLQKERAAANVEASRQADYLKDEVAIRLCERLLVRTDKGLVSLSVSKAGTGPTYVSLAPMHAS</sequence>
<evidence type="ECO:0000313" key="3">
    <source>
        <dbReference type="Proteomes" id="UP000011715"/>
    </source>
</evidence>